<dbReference type="InterPro" id="IPR008868">
    <property type="entry name" value="TniB"/>
</dbReference>
<dbReference type="EMBL" id="JACIDO010000012">
    <property type="protein sequence ID" value="MBB3937847.1"/>
    <property type="molecule type" value="Genomic_DNA"/>
</dbReference>
<feature type="region of interest" description="Disordered" evidence="1">
    <location>
        <begin position="344"/>
        <end position="390"/>
    </location>
</feature>
<name>A0A7W6FX87_9HYPH</name>
<dbReference type="RefSeq" id="WP_090965530.1">
    <property type="nucleotide sequence ID" value="NZ_FOOA01000019.1"/>
</dbReference>
<protein>
    <recommendedName>
        <fullName evidence="4">TniB protein</fullName>
    </recommendedName>
</protein>
<reference evidence="2 3" key="1">
    <citation type="submission" date="2020-08" db="EMBL/GenBank/DDBJ databases">
        <title>Genomic Encyclopedia of Type Strains, Phase IV (KMG-IV): sequencing the most valuable type-strain genomes for metagenomic binning, comparative biology and taxonomic classification.</title>
        <authorList>
            <person name="Goeker M."/>
        </authorList>
    </citation>
    <scope>NUCLEOTIDE SEQUENCE [LARGE SCALE GENOMIC DNA]</scope>
    <source>
        <strain evidence="2 3">DSM 25024</strain>
    </source>
</reference>
<gene>
    <name evidence="2" type="ORF">GGR05_004016</name>
</gene>
<dbReference type="InterPro" id="IPR027417">
    <property type="entry name" value="P-loop_NTPase"/>
</dbReference>
<dbReference type="AlphaFoldDB" id="A0A7W6FX87"/>
<keyword evidence="3" id="KW-1185">Reference proteome</keyword>
<proteinExistence type="predicted"/>
<dbReference type="SUPFAM" id="SSF52540">
    <property type="entry name" value="P-loop containing nucleoside triphosphate hydrolases"/>
    <property type="match status" value="1"/>
</dbReference>
<sequence length="390" mass="42966">MSEVPKSELSPAEHQAMLFQLEGECLDHMQLDKALGAIDRLRKRYTPNPETTLEARALFVVGYAGAGKSTLLAQYERNERMKPGAFRSDEDGDVRPVVRLQVPSSAQKRQFVSAIVGALGYKAQADVDSTAIVLEIGDLCRRMGVQVILLDEAHELTKGGGKRVEVIQEFVKSLLNQTGVQFVLAGLPGVLDLQPEEQVGRRMAPVFYLAPYDWGTEEGRVEFATLLVELEAKVGVPFVPSLLDDPVLQARMYYATKGRIGLVSKYMSAALDKVLHGELEKITPYDLGVIFDEFRPKPMPAIAPVEFDAPPVAAAVRTVPVAGNPFLVEVDEFRRMWNSWLAVGEDGSGDEETEAAPAKPDATKNDYKPRKREGQRKGTFRGPKAADGRR</sequence>
<dbReference type="Gene3D" id="3.40.50.300">
    <property type="entry name" value="P-loop containing nucleotide triphosphate hydrolases"/>
    <property type="match status" value="1"/>
</dbReference>
<evidence type="ECO:0008006" key="4">
    <source>
        <dbReference type="Google" id="ProtNLM"/>
    </source>
</evidence>
<dbReference type="Pfam" id="PF05621">
    <property type="entry name" value="TniB"/>
    <property type="match status" value="1"/>
</dbReference>
<dbReference type="OrthoDB" id="7586206at2"/>
<evidence type="ECO:0000313" key="2">
    <source>
        <dbReference type="EMBL" id="MBB3937847.1"/>
    </source>
</evidence>
<comment type="caution">
    <text evidence="2">The sequence shown here is derived from an EMBL/GenBank/DDBJ whole genome shotgun (WGS) entry which is preliminary data.</text>
</comment>
<dbReference type="Proteomes" id="UP000531216">
    <property type="component" value="Unassembled WGS sequence"/>
</dbReference>
<organism evidence="2 3">
    <name type="scientific">Aureimonas phyllosphaerae</name>
    <dbReference type="NCBI Taxonomy" id="1166078"/>
    <lineage>
        <taxon>Bacteria</taxon>
        <taxon>Pseudomonadati</taxon>
        <taxon>Pseudomonadota</taxon>
        <taxon>Alphaproteobacteria</taxon>
        <taxon>Hyphomicrobiales</taxon>
        <taxon>Aurantimonadaceae</taxon>
        <taxon>Aureimonas</taxon>
    </lineage>
</organism>
<evidence type="ECO:0000313" key="3">
    <source>
        <dbReference type="Proteomes" id="UP000531216"/>
    </source>
</evidence>
<accession>A0A7W6FX87</accession>
<evidence type="ECO:0000256" key="1">
    <source>
        <dbReference type="SAM" id="MobiDB-lite"/>
    </source>
</evidence>